<keyword evidence="3" id="KW-1185">Reference proteome</keyword>
<proteinExistence type="predicted"/>
<accession>A0A1H4GEV8</accession>
<dbReference type="AlphaFoldDB" id="A0A1H4GEV8"/>
<evidence type="ECO:0000256" key="1">
    <source>
        <dbReference type="SAM" id="SignalP"/>
    </source>
</evidence>
<protein>
    <recommendedName>
        <fullName evidence="4">DUF2059 domain-containing protein</fullName>
    </recommendedName>
</protein>
<dbReference type="Proteomes" id="UP000198703">
    <property type="component" value="Unassembled WGS sequence"/>
</dbReference>
<sequence length="159" mass="16612">MKTFAALSLAGAVVASGALAQAVSVGDVKKYAAFSKLEANIAELSLAASAHALMPPSMESTRALIAEEFEEDIEQVAGYVSYLRSVPLTDEESEALGAFEESWSELVSVGRSMMSDTFDAASNPSAVAGFWSKATETDETIDDVLDDIQARIGAGIPGV</sequence>
<dbReference type="RefSeq" id="WP_093257073.1">
    <property type="nucleotide sequence ID" value="NZ_FNQM01000060.1"/>
</dbReference>
<evidence type="ECO:0000313" key="2">
    <source>
        <dbReference type="EMBL" id="SEB08027.1"/>
    </source>
</evidence>
<dbReference type="EMBL" id="FNQM01000060">
    <property type="protein sequence ID" value="SEB08027.1"/>
    <property type="molecule type" value="Genomic_DNA"/>
</dbReference>
<evidence type="ECO:0008006" key="4">
    <source>
        <dbReference type="Google" id="ProtNLM"/>
    </source>
</evidence>
<gene>
    <name evidence="2" type="ORF">SAMN05444370_1604</name>
</gene>
<reference evidence="2 3" key="1">
    <citation type="submission" date="2016-10" db="EMBL/GenBank/DDBJ databases">
        <authorList>
            <person name="de Groot N.N."/>
        </authorList>
    </citation>
    <scope>NUCLEOTIDE SEQUENCE [LARGE SCALE GENOMIC DNA]</scope>
    <source>
        <strain evidence="2 3">DSM 15345</strain>
    </source>
</reference>
<organism evidence="2 3">
    <name type="scientific">Rubrimonas cliftonensis</name>
    <dbReference type="NCBI Taxonomy" id="89524"/>
    <lineage>
        <taxon>Bacteria</taxon>
        <taxon>Pseudomonadati</taxon>
        <taxon>Pseudomonadota</taxon>
        <taxon>Alphaproteobacteria</taxon>
        <taxon>Rhodobacterales</taxon>
        <taxon>Paracoccaceae</taxon>
        <taxon>Rubrimonas</taxon>
    </lineage>
</organism>
<keyword evidence="1" id="KW-0732">Signal</keyword>
<name>A0A1H4GEV8_9RHOB</name>
<feature type="signal peptide" evidence="1">
    <location>
        <begin position="1"/>
        <end position="20"/>
    </location>
</feature>
<feature type="chain" id="PRO_5011445084" description="DUF2059 domain-containing protein" evidence="1">
    <location>
        <begin position="21"/>
        <end position="159"/>
    </location>
</feature>
<evidence type="ECO:0000313" key="3">
    <source>
        <dbReference type="Proteomes" id="UP000198703"/>
    </source>
</evidence>